<evidence type="ECO:0000313" key="1">
    <source>
        <dbReference type="EMBL" id="KAK7484846.1"/>
    </source>
</evidence>
<dbReference type="Proteomes" id="UP001519460">
    <property type="component" value="Unassembled WGS sequence"/>
</dbReference>
<protein>
    <submittedName>
        <fullName evidence="1">Uncharacterized protein</fullName>
    </submittedName>
</protein>
<sequence>MSSFVSAAQFCTLHKSANTRVVSSTLWFDSLLRHHIVHLAQHFTEVSTADVLRNLGLSRDFSLSSDWAFNSELQFKQYNTQGEDSIAIGTTVVFDNRFMEECDTVMRVE</sequence>
<accession>A0ABD0KCP1</accession>
<gene>
    <name evidence="1" type="ORF">BaRGS_00023889</name>
</gene>
<reference evidence="1 2" key="1">
    <citation type="journal article" date="2023" name="Sci. Data">
        <title>Genome assembly of the Korean intertidal mud-creeper Batillaria attramentaria.</title>
        <authorList>
            <person name="Patra A.K."/>
            <person name="Ho P.T."/>
            <person name="Jun S."/>
            <person name="Lee S.J."/>
            <person name="Kim Y."/>
            <person name="Won Y.J."/>
        </authorList>
    </citation>
    <scope>NUCLEOTIDE SEQUENCE [LARGE SCALE GENOMIC DNA]</scope>
    <source>
        <strain evidence="1">Wonlab-2016</strain>
    </source>
</reference>
<dbReference type="AlphaFoldDB" id="A0ABD0KCP1"/>
<name>A0ABD0KCP1_9CAEN</name>
<organism evidence="1 2">
    <name type="scientific">Batillaria attramentaria</name>
    <dbReference type="NCBI Taxonomy" id="370345"/>
    <lineage>
        <taxon>Eukaryota</taxon>
        <taxon>Metazoa</taxon>
        <taxon>Spiralia</taxon>
        <taxon>Lophotrochozoa</taxon>
        <taxon>Mollusca</taxon>
        <taxon>Gastropoda</taxon>
        <taxon>Caenogastropoda</taxon>
        <taxon>Sorbeoconcha</taxon>
        <taxon>Cerithioidea</taxon>
        <taxon>Batillariidae</taxon>
        <taxon>Batillaria</taxon>
    </lineage>
</organism>
<comment type="caution">
    <text evidence="1">The sequence shown here is derived from an EMBL/GenBank/DDBJ whole genome shotgun (WGS) entry which is preliminary data.</text>
</comment>
<keyword evidence="2" id="KW-1185">Reference proteome</keyword>
<proteinExistence type="predicted"/>
<dbReference type="EMBL" id="JACVVK020000203">
    <property type="protein sequence ID" value="KAK7484846.1"/>
    <property type="molecule type" value="Genomic_DNA"/>
</dbReference>
<evidence type="ECO:0000313" key="2">
    <source>
        <dbReference type="Proteomes" id="UP001519460"/>
    </source>
</evidence>